<dbReference type="GO" id="GO:0008270">
    <property type="term" value="F:zinc ion binding"/>
    <property type="evidence" value="ECO:0007669"/>
    <property type="project" value="UniProtKB-KW"/>
</dbReference>
<feature type="domain" description="Zinc finger CHCC-type" evidence="1">
    <location>
        <begin position="13"/>
        <end position="58"/>
    </location>
</feature>
<organism evidence="2 3">
    <name type="scientific">Altericroceibacterium endophyticum</name>
    <dbReference type="NCBI Taxonomy" id="1808508"/>
    <lineage>
        <taxon>Bacteria</taxon>
        <taxon>Pseudomonadati</taxon>
        <taxon>Pseudomonadota</taxon>
        <taxon>Alphaproteobacteria</taxon>
        <taxon>Sphingomonadales</taxon>
        <taxon>Erythrobacteraceae</taxon>
        <taxon>Altericroceibacterium</taxon>
    </lineage>
</organism>
<name>A0A6I4T4Q5_9SPHN</name>
<gene>
    <name evidence="2" type="ORF">GRI91_08925</name>
</gene>
<dbReference type="InterPro" id="IPR019401">
    <property type="entry name" value="Znf_CHCC"/>
</dbReference>
<evidence type="ECO:0000313" key="3">
    <source>
        <dbReference type="Proteomes" id="UP000438476"/>
    </source>
</evidence>
<evidence type="ECO:0000313" key="2">
    <source>
        <dbReference type="EMBL" id="MXO65877.1"/>
    </source>
</evidence>
<keyword evidence="3" id="KW-1185">Reference proteome</keyword>
<dbReference type="OrthoDB" id="7391570at2"/>
<dbReference type="Proteomes" id="UP000438476">
    <property type="component" value="Unassembled WGS sequence"/>
</dbReference>
<dbReference type="Gene3D" id="2.60.260.40">
    <property type="entry name" value="q5lls5 like domains"/>
    <property type="match status" value="1"/>
</dbReference>
<proteinExistence type="predicted"/>
<keyword evidence="2" id="KW-0863">Zinc-finger</keyword>
<accession>A0A6I4T4Q5</accession>
<dbReference type="AlphaFoldDB" id="A0A6I4T4Q5"/>
<comment type="caution">
    <text evidence="2">The sequence shown here is derived from an EMBL/GenBank/DDBJ whole genome shotgun (WGS) entry which is preliminary data.</text>
</comment>
<keyword evidence="2" id="KW-0862">Zinc</keyword>
<sequence>MTDVPETTLVDTRHVWCDGAGSIRAGKNYKSAALGHPRVYMEIDERGYVECGYCDRRFVLKGGAAEQGIHEMSPGDLPEPSETAA</sequence>
<keyword evidence="2" id="KW-0479">Metal-binding</keyword>
<dbReference type="EMBL" id="WTYT01000003">
    <property type="protein sequence ID" value="MXO65877.1"/>
    <property type="molecule type" value="Genomic_DNA"/>
</dbReference>
<dbReference type="Pfam" id="PF10276">
    <property type="entry name" value="zf-CHCC"/>
    <property type="match status" value="1"/>
</dbReference>
<dbReference type="RefSeq" id="WP_160736292.1">
    <property type="nucleotide sequence ID" value="NZ_WTYT01000003.1"/>
</dbReference>
<protein>
    <submittedName>
        <fullName evidence="2">Zinc-finger domain-containing protein</fullName>
    </submittedName>
</protein>
<evidence type="ECO:0000259" key="1">
    <source>
        <dbReference type="Pfam" id="PF10276"/>
    </source>
</evidence>
<reference evidence="2 3" key="1">
    <citation type="submission" date="2019-12" db="EMBL/GenBank/DDBJ databases">
        <title>Genomic-based taxomic classification of the family Erythrobacteraceae.</title>
        <authorList>
            <person name="Xu L."/>
        </authorList>
    </citation>
    <scope>NUCLEOTIDE SEQUENCE [LARGE SCALE GENOMIC DNA]</scope>
    <source>
        <strain evidence="2 3">LMG 29518</strain>
    </source>
</reference>